<dbReference type="InterPro" id="IPR047153">
    <property type="entry name" value="TRIM45/56/19-like"/>
</dbReference>
<feature type="compositionally biased region" description="Basic and acidic residues" evidence="3">
    <location>
        <begin position="516"/>
        <end position="526"/>
    </location>
</feature>
<accession>A0A8W8JL58</accession>
<feature type="coiled-coil region" evidence="2">
    <location>
        <begin position="82"/>
        <end position="109"/>
    </location>
</feature>
<proteinExistence type="predicted"/>
<dbReference type="GO" id="GO:0008270">
    <property type="term" value="F:zinc ion binding"/>
    <property type="evidence" value="ECO:0007669"/>
    <property type="project" value="UniProtKB-KW"/>
</dbReference>
<dbReference type="Gene3D" id="3.30.160.60">
    <property type="entry name" value="Classic Zinc Finger"/>
    <property type="match status" value="1"/>
</dbReference>
<protein>
    <recommendedName>
        <fullName evidence="4">B box-type domain-containing protein</fullName>
    </recommendedName>
</protein>
<feature type="compositionally biased region" description="Polar residues" evidence="3">
    <location>
        <begin position="531"/>
        <end position="543"/>
    </location>
</feature>
<evidence type="ECO:0000256" key="3">
    <source>
        <dbReference type="SAM" id="MobiDB-lite"/>
    </source>
</evidence>
<dbReference type="Proteomes" id="UP000005408">
    <property type="component" value="Unassembled WGS sequence"/>
</dbReference>
<dbReference type="EnsemblMetazoa" id="G19090.1">
    <property type="protein sequence ID" value="G19090.1:cds"/>
    <property type="gene ID" value="G19090"/>
</dbReference>
<keyword evidence="2" id="KW-0175">Coiled coil</keyword>
<keyword evidence="1" id="KW-0862">Zinc</keyword>
<dbReference type="PANTHER" id="PTHR25462">
    <property type="entry name" value="BONUS, ISOFORM C-RELATED"/>
    <property type="match status" value="1"/>
</dbReference>
<dbReference type="Gene3D" id="2.120.10.30">
    <property type="entry name" value="TolB, C-terminal domain"/>
    <property type="match status" value="1"/>
</dbReference>
<organism evidence="5 6">
    <name type="scientific">Magallana gigas</name>
    <name type="common">Pacific oyster</name>
    <name type="synonym">Crassostrea gigas</name>
    <dbReference type="NCBI Taxonomy" id="29159"/>
    <lineage>
        <taxon>Eukaryota</taxon>
        <taxon>Metazoa</taxon>
        <taxon>Spiralia</taxon>
        <taxon>Lophotrochozoa</taxon>
        <taxon>Mollusca</taxon>
        <taxon>Bivalvia</taxon>
        <taxon>Autobranchia</taxon>
        <taxon>Pteriomorphia</taxon>
        <taxon>Ostreida</taxon>
        <taxon>Ostreoidea</taxon>
        <taxon>Ostreidae</taxon>
        <taxon>Magallana</taxon>
    </lineage>
</organism>
<sequence>MANEKEENHAEIVRYQCHVHEKDLMPLLCSDCECPVCFDCLTTNHAGHKMGKLSEYIDDKIDELNDVVQKNDSTCFDVKRIEENIQKRRQEGKKQVEEMLQRVTATEEEIVKEVKNVCQQTIDQITNLAAEIENPLVKDEQLLNSFMSCNLFRKDSDEDCIKCFFFYNKLKKLGQTYGSGGQEGVPFTLVTRGLSTEKIFELNRSDHKVTDDQLSSDENLEQSGPLTNPHKLKTCEGGIECYEYKKPFTEGAIDRITLISGDRSILRSKDALYHQSSTAIEKLVDNVEHFTYVSETDEILVILKGQSKIYRRPLSTKSNELFFFMNFSDQEVLCIGHNATAYIVVVLEPLSLYATYICTLDDTGCETKPTQTFNSPIVRKDGLKLLKSSFLIIDNCTVSATKGLTFESLFTYRGKIGNNEVSTFSPADACTDQDGNYLVIDSNDNTVHLLDQNGKFLRIVMSAEDGLRGIRSIELDMYGWIWMGCNDGAMHFVNYQHFKRTTRKERYLQRQKKIKAKDISKTETKPETFYLQETNTSQPTHSD</sequence>
<reference evidence="5" key="1">
    <citation type="submission" date="2022-08" db="UniProtKB">
        <authorList>
            <consortium name="EnsemblMetazoa"/>
        </authorList>
    </citation>
    <scope>IDENTIFICATION</scope>
    <source>
        <strain evidence="5">05x7-T-G4-1.051#20</strain>
    </source>
</reference>
<feature type="region of interest" description="Disordered" evidence="3">
    <location>
        <begin position="210"/>
        <end position="229"/>
    </location>
</feature>
<evidence type="ECO:0000256" key="1">
    <source>
        <dbReference type="PROSITE-ProRule" id="PRU00024"/>
    </source>
</evidence>
<keyword evidence="1" id="KW-0863">Zinc-finger</keyword>
<feature type="domain" description="B box-type" evidence="4">
    <location>
        <begin position="17"/>
        <end position="53"/>
    </location>
</feature>
<dbReference type="Pfam" id="PF00643">
    <property type="entry name" value="zf-B_box"/>
    <property type="match status" value="1"/>
</dbReference>
<evidence type="ECO:0000256" key="2">
    <source>
        <dbReference type="SAM" id="Coils"/>
    </source>
</evidence>
<dbReference type="SUPFAM" id="SSF101898">
    <property type="entry name" value="NHL repeat"/>
    <property type="match status" value="1"/>
</dbReference>
<dbReference type="CDD" id="cd19756">
    <property type="entry name" value="Bbox2"/>
    <property type="match status" value="1"/>
</dbReference>
<name>A0A8W8JL58_MAGGI</name>
<evidence type="ECO:0000259" key="4">
    <source>
        <dbReference type="PROSITE" id="PS50119"/>
    </source>
</evidence>
<evidence type="ECO:0000313" key="5">
    <source>
        <dbReference type="EnsemblMetazoa" id="G19090.2:cds"/>
    </source>
</evidence>
<dbReference type="SUPFAM" id="SSF57845">
    <property type="entry name" value="B-box zinc-binding domain"/>
    <property type="match status" value="1"/>
</dbReference>
<keyword evidence="6" id="KW-1185">Reference proteome</keyword>
<dbReference type="PANTHER" id="PTHR25462:SF296">
    <property type="entry name" value="MEIOTIC P26, ISOFORM F"/>
    <property type="match status" value="1"/>
</dbReference>
<dbReference type="InterPro" id="IPR011042">
    <property type="entry name" value="6-blade_b-propeller_TolB-like"/>
</dbReference>
<evidence type="ECO:0000313" key="6">
    <source>
        <dbReference type="Proteomes" id="UP000005408"/>
    </source>
</evidence>
<keyword evidence="1" id="KW-0479">Metal-binding</keyword>
<dbReference type="EnsemblMetazoa" id="G19090.2">
    <property type="protein sequence ID" value="G19090.2:cds"/>
    <property type="gene ID" value="G19090"/>
</dbReference>
<dbReference type="PROSITE" id="PS50119">
    <property type="entry name" value="ZF_BBOX"/>
    <property type="match status" value="1"/>
</dbReference>
<dbReference type="AlphaFoldDB" id="A0A8W8JL58"/>
<feature type="region of interest" description="Disordered" evidence="3">
    <location>
        <begin position="515"/>
        <end position="543"/>
    </location>
</feature>
<dbReference type="InterPro" id="IPR000315">
    <property type="entry name" value="Znf_B-box"/>
</dbReference>